<evidence type="ECO:0000256" key="1">
    <source>
        <dbReference type="ARBA" id="ARBA00000843"/>
    </source>
</evidence>
<comment type="similarity">
    <text evidence="3">Belongs to the Nth/MutY family.</text>
</comment>
<evidence type="ECO:0000256" key="8">
    <source>
        <dbReference type="ARBA" id="ARBA00022763"/>
    </source>
</evidence>
<sequence>MIERRSVRRQSSLAAAKRILAQAEDEPDDEPVRAISKRRKIVAKPREDDTFEADFAPRADDDDDDKDDDDDEDEVKETKQKEEPEVMEGIEEAFEPQPKRRKVEKTRKADTAKLHSRLFGPSAQATTRPAKACSPRSRTHAVTYHRPLLLDGQPGRHGRDALLAWFDAVSTTRGMPWRKPWIDPREPRDDLRAALERRAYEVWISEIMLQQTRVAVVIDYWNRWMARWPTIRDLAAAPPEDVVSAWRGLGYYSRATRIHEAAKLVVGDPGWNGLMPADTAELEAKVPGVGRYTAGAISAIVFGRAAPMVDGNVLRVLSRQLGVFGNAKSDKTVIDLLWAAADALVKAVAKDGKDDDDNDDDDDDDAEEKEPPTGDRPGRWGQALMELGSTVCTPKPNCGECPVTSTCRAYAEGLLLATAAAKPRKGAGVVEDIEDLCSICEPFEEVAAAAAAEDEAAASGGDSDTAAPKTARGAKKGTTKSRPAAKQATLSAFFSSKTTQEVEPSAPKQPAMNAKTLEVVANHAKRFPLKVVKKAVRSEEALVCAVRRRDGRFLAHRRPDKGLLAGLWELPSHTLPAATRTAKKSGSTALSRRRDARGYVAGLLDGNGGKPVVRHVGDLGSVPWLFSHLKLTMHVHLFEVAGDEDLGSSHARHRWATAEEVDEESMGTGMRKCWALVREKMEE</sequence>
<comment type="catalytic activity">
    <reaction evidence="1">
        <text>Hydrolyzes free adenine bases from 7,8-dihydro-8-oxoguanine:adenine mismatched double-stranded DNA, leaving an apurinic site.</text>
        <dbReference type="EC" id="3.2.2.31"/>
    </reaction>
</comment>
<proteinExistence type="inferred from homology"/>
<protein>
    <recommendedName>
        <fullName evidence="5">Adenine DNA glycosylase</fullName>
        <ecNumber evidence="4">3.2.2.31</ecNumber>
    </recommendedName>
</protein>
<feature type="domain" description="HhH-GPD" evidence="15">
    <location>
        <begin position="208"/>
        <end position="390"/>
    </location>
</feature>
<dbReference type="InterPro" id="IPR023170">
    <property type="entry name" value="HhH_base_excis_C"/>
</dbReference>
<dbReference type="SMART" id="SM00525">
    <property type="entry name" value="FES"/>
    <property type="match status" value="1"/>
</dbReference>
<dbReference type="OrthoDB" id="10248838at2759"/>
<feature type="compositionally biased region" description="Acidic residues" evidence="14">
    <location>
        <begin position="60"/>
        <end position="75"/>
    </location>
</feature>
<dbReference type="GO" id="GO:0006298">
    <property type="term" value="P:mismatch repair"/>
    <property type="evidence" value="ECO:0007669"/>
    <property type="project" value="TreeGrafter"/>
</dbReference>
<dbReference type="PANTHER" id="PTHR42944">
    <property type="entry name" value="ADENINE DNA GLYCOSYLASE"/>
    <property type="match status" value="1"/>
</dbReference>
<dbReference type="Gene3D" id="1.10.340.30">
    <property type="entry name" value="Hypothetical protein, domain 2"/>
    <property type="match status" value="1"/>
</dbReference>
<evidence type="ECO:0000256" key="4">
    <source>
        <dbReference type="ARBA" id="ARBA00012045"/>
    </source>
</evidence>
<keyword evidence="12" id="KW-0234">DNA repair</keyword>
<dbReference type="AlphaFoldDB" id="A0A5Q4C6W0"/>
<comment type="cofactor">
    <cofactor evidence="2">
        <name>[4Fe-4S] cluster</name>
        <dbReference type="ChEBI" id="CHEBI:49883"/>
    </cofactor>
</comment>
<dbReference type="Pfam" id="PF00730">
    <property type="entry name" value="HhH-GPD"/>
    <property type="match status" value="1"/>
</dbReference>
<dbReference type="GO" id="GO:0000701">
    <property type="term" value="F:purine-specific mismatch base pair DNA N-glycosylase activity"/>
    <property type="evidence" value="ECO:0007669"/>
    <property type="project" value="UniProtKB-EC"/>
</dbReference>
<dbReference type="InterPro" id="IPR011257">
    <property type="entry name" value="DNA_glycosylase"/>
</dbReference>
<dbReference type="Proteomes" id="UP000326340">
    <property type="component" value="Unassembled WGS sequence"/>
</dbReference>
<dbReference type="PANTHER" id="PTHR42944:SF1">
    <property type="entry name" value="ADENINE DNA GLYCOSYLASE"/>
    <property type="match status" value="1"/>
</dbReference>
<evidence type="ECO:0000313" key="17">
    <source>
        <dbReference type="Proteomes" id="UP000326340"/>
    </source>
</evidence>
<dbReference type="EC" id="3.2.2.31" evidence="4"/>
<dbReference type="GO" id="GO:0051539">
    <property type="term" value="F:4 iron, 4 sulfur cluster binding"/>
    <property type="evidence" value="ECO:0007669"/>
    <property type="project" value="UniProtKB-KW"/>
</dbReference>
<evidence type="ECO:0000256" key="2">
    <source>
        <dbReference type="ARBA" id="ARBA00001966"/>
    </source>
</evidence>
<evidence type="ECO:0000259" key="15">
    <source>
        <dbReference type="SMART" id="SM00478"/>
    </source>
</evidence>
<evidence type="ECO:0000256" key="6">
    <source>
        <dbReference type="ARBA" id="ARBA00022485"/>
    </source>
</evidence>
<keyword evidence="7" id="KW-0479">Metal-binding</keyword>
<evidence type="ECO:0000256" key="13">
    <source>
        <dbReference type="ARBA" id="ARBA00023295"/>
    </source>
</evidence>
<feature type="compositionally biased region" description="Basic and acidic residues" evidence="14">
    <location>
        <begin position="369"/>
        <end position="378"/>
    </location>
</feature>
<keyword evidence="9" id="KW-0378">Hydrolase</keyword>
<dbReference type="SUPFAM" id="SSF48150">
    <property type="entry name" value="DNA-glycosylase"/>
    <property type="match status" value="1"/>
</dbReference>
<dbReference type="Gene3D" id="1.10.1670.10">
    <property type="entry name" value="Helix-hairpin-Helix base-excision DNA repair enzymes (C-terminal)"/>
    <property type="match status" value="1"/>
</dbReference>
<dbReference type="EMBL" id="PUHP01000023">
    <property type="protein sequence ID" value="TQN74731.1"/>
    <property type="molecule type" value="Genomic_DNA"/>
</dbReference>
<organism evidence="16 17">
    <name type="scientific">Colletotrichum shisoi</name>
    <dbReference type="NCBI Taxonomy" id="2078593"/>
    <lineage>
        <taxon>Eukaryota</taxon>
        <taxon>Fungi</taxon>
        <taxon>Dikarya</taxon>
        <taxon>Ascomycota</taxon>
        <taxon>Pezizomycotina</taxon>
        <taxon>Sordariomycetes</taxon>
        <taxon>Hypocreomycetidae</taxon>
        <taxon>Glomerellales</taxon>
        <taxon>Glomerellaceae</taxon>
        <taxon>Colletotrichum</taxon>
        <taxon>Colletotrichum destructivum species complex</taxon>
    </lineage>
</organism>
<keyword evidence="13" id="KW-0326">Glycosidase</keyword>
<evidence type="ECO:0000256" key="10">
    <source>
        <dbReference type="ARBA" id="ARBA00023004"/>
    </source>
</evidence>
<keyword evidence="6" id="KW-0004">4Fe-4S</keyword>
<dbReference type="FunFam" id="1.10.340.30:FF:000002">
    <property type="entry name" value="Adenine DNA glycosylase"/>
    <property type="match status" value="1"/>
</dbReference>
<evidence type="ECO:0000313" key="16">
    <source>
        <dbReference type="EMBL" id="TQN74731.1"/>
    </source>
</evidence>
<evidence type="ECO:0000256" key="14">
    <source>
        <dbReference type="SAM" id="MobiDB-lite"/>
    </source>
</evidence>
<evidence type="ECO:0000256" key="9">
    <source>
        <dbReference type="ARBA" id="ARBA00022801"/>
    </source>
</evidence>
<feature type="compositionally biased region" description="Low complexity" evidence="14">
    <location>
        <begin position="454"/>
        <end position="471"/>
    </location>
</feature>
<dbReference type="Pfam" id="PF14815">
    <property type="entry name" value="NUDIX_4"/>
    <property type="match status" value="1"/>
</dbReference>
<dbReference type="CDD" id="cd03431">
    <property type="entry name" value="NUDIX_DNA_Glycosylase_C-MutY"/>
    <property type="match status" value="1"/>
</dbReference>
<comment type="caution">
    <text evidence="16">The sequence shown here is derived from an EMBL/GenBank/DDBJ whole genome shotgun (WGS) entry which is preliminary data.</text>
</comment>
<feature type="compositionally biased region" description="Acidic residues" evidence="14">
    <location>
        <begin position="85"/>
        <end position="94"/>
    </location>
</feature>
<dbReference type="InterPro" id="IPR003265">
    <property type="entry name" value="HhH-GPD_domain"/>
</dbReference>
<reference evidence="16 17" key="1">
    <citation type="journal article" date="2019" name="Sci. Rep.">
        <title>Colletotrichum shisoi sp. nov., an anthracnose pathogen of Perilla frutescens in Japan: molecular phylogenetic, morphological and genomic evidence.</title>
        <authorList>
            <person name="Gan P."/>
            <person name="Tsushima A."/>
            <person name="Hiroyama R."/>
            <person name="Narusaka M."/>
            <person name="Takano Y."/>
            <person name="Narusaka Y."/>
            <person name="Kawaradani M."/>
            <person name="Damm U."/>
            <person name="Shirasu K."/>
        </authorList>
    </citation>
    <scope>NUCLEOTIDE SEQUENCE [LARGE SCALE GENOMIC DNA]</scope>
    <source>
        <strain evidence="16 17">PG-2018a</strain>
    </source>
</reference>
<dbReference type="GO" id="GO:0005634">
    <property type="term" value="C:nucleus"/>
    <property type="evidence" value="ECO:0007669"/>
    <property type="project" value="TreeGrafter"/>
</dbReference>
<dbReference type="GO" id="GO:0034039">
    <property type="term" value="F:8-oxo-7,8-dihydroguanine DNA N-glycosylase activity"/>
    <property type="evidence" value="ECO:0007669"/>
    <property type="project" value="TreeGrafter"/>
</dbReference>
<evidence type="ECO:0000256" key="11">
    <source>
        <dbReference type="ARBA" id="ARBA00023014"/>
    </source>
</evidence>
<dbReference type="Pfam" id="PF00633">
    <property type="entry name" value="HHH"/>
    <property type="match status" value="1"/>
</dbReference>
<evidence type="ECO:0000256" key="5">
    <source>
        <dbReference type="ARBA" id="ARBA00022023"/>
    </source>
</evidence>
<feature type="region of interest" description="Disordered" evidence="14">
    <location>
        <begin position="454"/>
        <end position="490"/>
    </location>
</feature>
<keyword evidence="17" id="KW-1185">Reference proteome</keyword>
<keyword evidence="11" id="KW-0411">Iron-sulfur</keyword>
<evidence type="ECO:0000256" key="12">
    <source>
        <dbReference type="ARBA" id="ARBA00023204"/>
    </source>
</evidence>
<dbReference type="SUPFAM" id="SSF55811">
    <property type="entry name" value="Nudix"/>
    <property type="match status" value="1"/>
</dbReference>
<gene>
    <name evidence="16" type="primary">MUTYH</name>
    <name evidence="16" type="ORF">CSHISOI_00606</name>
</gene>
<keyword evidence="10" id="KW-0408">Iron</keyword>
<accession>A0A5Q4C6W0</accession>
<dbReference type="GO" id="GO:0006285">
    <property type="term" value="P:base-excision repair, AP site formation"/>
    <property type="evidence" value="ECO:0007669"/>
    <property type="project" value="UniProtKB-ARBA"/>
</dbReference>
<feature type="region of interest" description="Disordered" evidence="14">
    <location>
        <begin position="20"/>
        <end position="109"/>
    </location>
</feature>
<name>A0A5Q4C6W0_9PEZI</name>
<dbReference type="GO" id="GO:0046872">
    <property type="term" value="F:metal ion binding"/>
    <property type="evidence" value="ECO:0007669"/>
    <property type="project" value="UniProtKB-KW"/>
</dbReference>
<dbReference type="InterPro" id="IPR029119">
    <property type="entry name" value="MutY_C"/>
</dbReference>
<dbReference type="InterPro" id="IPR000445">
    <property type="entry name" value="HhH_motif"/>
</dbReference>
<feature type="compositionally biased region" description="Acidic residues" evidence="14">
    <location>
        <begin position="354"/>
        <end position="368"/>
    </location>
</feature>
<dbReference type="GO" id="GO:0035485">
    <property type="term" value="F:adenine/guanine mispair binding"/>
    <property type="evidence" value="ECO:0007669"/>
    <property type="project" value="TreeGrafter"/>
</dbReference>
<dbReference type="CDD" id="cd00056">
    <property type="entry name" value="ENDO3c"/>
    <property type="match status" value="1"/>
</dbReference>
<evidence type="ECO:0000256" key="7">
    <source>
        <dbReference type="ARBA" id="ARBA00022723"/>
    </source>
</evidence>
<dbReference type="Gene3D" id="3.90.79.10">
    <property type="entry name" value="Nucleoside Triphosphate Pyrophosphohydrolase"/>
    <property type="match status" value="1"/>
</dbReference>
<evidence type="ECO:0000256" key="3">
    <source>
        <dbReference type="ARBA" id="ARBA00008343"/>
    </source>
</evidence>
<dbReference type="InterPro" id="IPR003651">
    <property type="entry name" value="Endonuclease3_FeS-loop_motif"/>
</dbReference>
<dbReference type="InterPro" id="IPR044298">
    <property type="entry name" value="MIG/MutY"/>
</dbReference>
<keyword evidence="8" id="KW-0227">DNA damage</keyword>
<dbReference type="SMART" id="SM00478">
    <property type="entry name" value="ENDO3c"/>
    <property type="match status" value="1"/>
</dbReference>
<dbReference type="InterPro" id="IPR015797">
    <property type="entry name" value="NUDIX_hydrolase-like_dom_sf"/>
</dbReference>
<dbReference type="GO" id="GO:0032357">
    <property type="term" value="F:oxidized purine DNA binding"/>
    <property type="evidence" value="ECO:0007669"/>
    <property type="project" value="TreeGrafter"/>
</dbReference>
<feature type="region of interest" description="Disordered" evidence="14">
    <location>
        <begin position="350"/>
        <end position="381"/>
    </location>
</feature>